<reference evidence="5 6" key="1">
    <citation type="submission" date="2020-02" db="EMBL/GenBank/DDBJ databases">
        <title>Whole-genome analyses of novel actinobacteria.</title>
        <authorList>
            <person name="Sahin N."/>
            <person name="Gencbay T."/>
        </authorList>
    </citation>
    <scope>NUCLEOTIDE SEQUENCE [LARGE SCALE GENOMIC DNA]</scope>
    <source>
        <strain evidence="5 6">HC44</strain>
    </source>
</reference>
<dbReference type="GO" id="GO:0071949">
    <property type="term" value="F:FAD binding"/>
    <property type="evidence" value="ECO:0007669"/>
    <property type="project" value="InterPro"/>
</dbReference>
<dbReference type="PRINTS" id="PR00420">
    <property type="entry name" value="RNGMNOXGNASE"/>
</dbReference>
<accession>A0A6G4V8C4</accession>
<dbReference type="GO" id="GO:0016709">
    <property type="term" value="F:oxidoreductase activity, acting on paired donors, with incorporation or reduction of molecular oxygen, NAD(P)H as one donor, and incorporation of one atom of oxygen"/>
    <property type="evidence" value="ECO:0007669"/>
    <property type="project" value="UniProtKB-ARBA"/>
</dbReference>
<dbReference type="Gene3D" id="3.50.50.60">
    <property type="entry name" value="FAD/NAD(P)-binding domain"/>
    <property type="match status" value="1"/>
</dbReference>
<protein>
    <recommendedName>
        <fullName evidence="4">FAD-binding domain-containing protein</fullName>
    </recommendedName>
</protein>
<dbReference type="PANTHER" id="PTHR43004:SF19">
    <property type="entry name" value="BINDING MONOOXYGENASE, PUTATIVE (JCVI)-RELATED"/>
    <property type="match status" value="1"/>
</dbReference>
<sequence length="104" mass="11107">MLIADRFQDGRVLLVGESAHMNPPWGGHGCDTCVGDAANIAWKTAAVTDAWQAIPHGSSIDFTSEDRARFMYGPEGTHDPAVLKAAEPACAPIPVDELYEVIEG</sequence>
<dbReference type="InterPro" id="IPR036188">
    <property type="entry name" value="FAD/NAD-bd_sf"/>
</dbReference>
<dbReference type="InterPro" id="IPR002938">
    <property type="entry name" value="FAD-bd"/>
</dbReference>
<dbReference type="AlphaFoldDB" id="A0A6G4V8C4"/>
<comment type="caution">
    <text evidence="5">The sequence shown here is derived from an EMBL/GenBank/DDBJ whole genome shotgun (WGS) entry which is preliminary data.</text>
</comment>
<evidence type="ECO:0000313" key="6">
    <source>
        <dbReference type="Proteomes" id="UP000472335"/>
    </source>
</evidence>
<evidence type="ECO:0000256" key="2">
    <source>
        <dbReference type="ARBA" id="ARBA00022630"/>
    </source>
</evidence>
<name>A0A6G4V8C4_9ACTN</name>
<evidence type="ECO:0000256" key="3">
    <source>
        <dbReference type="ARBA" id="ARBA00022827"/>
    </source>
</evidence>
<organism evidence="5 6">
    <name type="scientific">Streptomyces scabichelini</name>
    <dbReference type="NCBI Taxonomy" id="2711217"/>
    <lineage>
        <taxon>Bacteria</taxon>
        <taxon>Bacillati</taxon>
        <taxon>Actinomycetota</taxon>
        <taxon>Actinomycetes</taxon>
        <taxon>Kitasatosporales</taxon>
        <taxon>Streptomycetaceae</taxon>
        <taxon>Streptomyces</taxon>
    </lineage>
</organism>
<evidence type="ECO:0000313" key="5">
    <source>
        <dbReference type="EMBL" id="NGO10319.1"/>
    </source>
</evidence>
<keyword evidence="2" id="KW-0285">Flavoprotein</keyword>
<feature type="domain" description="FAD-binding" evidence="4">
    <location>
        <begin position="3"/>
        <end position="49"/>
    </location>
</feature>
<gene>
    <name evidence="5" type="ORF">G5C60_22675</name>
</gene>
<dbReference type="PANTHER" id="PTHR43004">
    <property type="entry name" value="TRK SYSTEM POTASSIUM UPTAKE PROTEIN"/>
    <property type="match status" value="1"/>
</dbReference>
<keyword evidence="3" id="KW-0274">FAD</keyword>
<evidence type="ECO:0000256" key="1">
    <source>
        <dbReference type="ARBA" id="ARBA00001974"/>
    </source>
</evidence>
<proteinExistence type="predicted"/>
<dbReference type="Pfam" id="PF01494">
    <property type="entry name" value="FAD_binding_3"/>
    <property type="match status" value="1"/>
</dbReference>
<dbReference type="InterPro" id="IPR050641">
    <property type="entry name" value="RIFMO-like"/>
</dbReference>
<dbReference type="Proteomes" id="UP000472335">
    <property type="component" value="Unassembled WGS sequence"/>
</dbReference>
<evidence type="ECO:0000259" key="4">
    <source>
        <dbReference type="Pfam" id="PF01494"/>
    </source>
</evidence>
<dbReference type="RefSeq" id="WP_165262172.1">
    <property type="nucleotide sequence ID" value="NZ_JAAKZY010000071.1"/>
</dbReference>
<dbReference type="EMBL" id="JAAKZY010000071">
    <property type="protein sequence ID" value="NGO10319.1"/>
    <property type="molecule type" value="Genomic_DNA"/>
</dbReference>
<dbReference type="SUPFAM" id="SSF51905">
    <property type="entry name" value="FAD/NAD(P)-binding domain"/>
    <property type="match status" value="1"/>
</dbReference>
<keyword evidence="6" id="KW-1185">Reference proteome</keyword>
<comment type="cofactor">
    <cofactor evidence="1">
        <name>FAD</name>
        <dbReference type="ChEBI" id="CHEBI:57692"/>
    </cofactor>
</comment>